<protein>
    <recommendedName>
        <fullName evidence="1">Tf2-1-like SH3-like domain-containing protein</fullName>
    </recommendedName>
</protein>
<proteinExistence type="predicted"/>
<dbReference type="EMBL" id="OX451738">
    <property type="protein sequence ID" value="CAI8604337.1"/>
    <property type="molecule type" value="Genomic_DNA"/>
</dbReference>
<organism evidence="2 3">
    <name type="scientific">Vicia faba</name>
    <name type="common">Broad bean</name>
    <name type="synonym">Faba vulgaris</name>
    <dbReference type="NCBI Taxonomy" id="3906"/>
    <lineage>
        <taxon>Eukaryota</taxon>
        <taxon>Viridiplantae</taxon>
        <taxon>Streptophyta</taxon>
        <taxon>Embryophyta</taxon>
        <taxon>Tracheophyta</taxon>
        <taxon>Spermatophyta</taxon>
        <taxon>Magnoliopsida</taxon>
        <taxon>eudicotyledons</taxon>
        <taxon>Gunneridae</taxon>
        <taxon>Pentapetalae</taxon>
        <taxon>rosids</taxon>
        <taxon>fabids</taxon>
        <taxon>Fabales</taxon>
        <taxon>Fabaceae</taxon>
        <taxon>Papilionoideae</taxon>
        <taxon>50 kb inversion clade</taxon>
        <taxon>NPAAA clade</taxon>
        <taxon>Hologalegina</taxon>
        <taxon>IRL clade</taxon>
        <taxon>Fabeae</taxon>
        <taxon>Vicia</taxon>
    </lineage>
</organism>
<dbReference type="InterPro" id="IPR056924">
    <property type="entry name" value="SH3_Tf2-1"/>
</dbReference>
<reference evidence="2 3" key="1">
    <citation type="submission" date="2023-01" db="EMBL/GenBank/DDBJ databases">
        <authorList>
            <person name="Kreplak J."/>
        </authorList>
    </citation>
    <scope>NUCLEOTIDE SEQUENCE [LARGE SCALE GENOMIC DNA]</scope>
</reference>
<feature type="domain" description="Tf2-1-like SH3-like" evidence="1">
    <location>
        <begin position="17"/>
        <end position="81"/>
    </location>
</feature>
<accession>A0AAV1A7K6</accession>
<name>A0AAV1A7K6_VICFA</name>
<dbReference type="Proteomes" id="UP001157006">
    <property type="component" value="Chromosome 3"/>
</dbReference>
<gene>
    <name evidence="2" type="ORF">VFH_III128040</name>
</gene>
<dbReference type="PANTHER" id="PTHR46148">
    <property type="entry name" value="CHROMO DOMAIN-CONTAINING PROTEIN"/>
    <property type="match status" value="1"/>
</dbReference>
<dbReference type="Pfam" id="PF24626">
    <property type="entry name" value="SH3_Tf2-1"/>
    <property type="match status" value="1"/>
</dbReference>
<sequence length="152" mass="17965">MEVQSNQKRIECSFNEGGLVWLKLQLYCQIYVHRHASQKLSKCYLRPFKIQSRIGRVAYRLELPASSKIHLVIHVSQLRVFHGRDSSLQFTLIPPEFEPADDDDHQLGEESEPSQQAYHQLQTTIQIRMLLCVYQRARRLKALPYMQRKTKR</sequence>
<evidence type="ECO:0000313" key="3">
    <source>
        <dbReference type="Proteomes" id="UP001157006"/>
    </source>
</evidence>
<keyword evidence="3" id="KW-1185">Reference proteome</keyword>
<evidence type="ECO:0000313" key="2">
    <source>
        <dbReference type="EMBL" id="CAI8604337.1"/>
    </source>
</evidence>
<evidence type="ECO:0000259" key="1">
    <source>
        <dbReference type="Pfam" id="PF24626"/>
    </source>
</evidence>
<dbReference type="PANTHER" id="PTHR46148:SF52">
    <property type="entry name" value="OS04G0603800 PROTEIN"/>
    <property type="match status" value="1"/>
</dbReference>
<dbReference type="AlphaFoldDB" id="A0AAV1A7K6"/>